<gene>
    <name evidence="1" type="ORF">PEL8287_02374</name>
</gene>
<keyword evidence="2" id="KW-1185">Reference proteome</keyword>
<dbReference type="Proteomes" id="UP000193827">
    <property type="component" value="Unassembled WGS sequence"/>
</dbReference>
<sequence length="63" mass="7290">MGSQLIVGDIRPQSCLNAISYLRRRGLLERCQDGWLLEIGRRSIHQRPRAIARGDLYQNDRVV</sequence>
<accession>A0A1Y5ST44</accession>
<protein>
    <submittedName>
        <fullName evidence="1">Uncharacterized protein</fullName>
    </submittedName>
</protein>
<name>A0A1Y5ST44_9RHOB</name>
<dbReference type="AlphaFoldDB" id="A0A1Y5ST44"/>
<reference evidence="1 2" key="1">
    <citation type="submission" date="2017-03" db="EMBL/GenBank/DDBJ databases">
        <authorList>
            <person name="Afonso C.L."/>
            <person name="Miller P.J."/>
            <person name="Scott M.A."/>
            <person name="Spackman E."/>
            <person name="Goraichik I."/>
            <person name="Dimitrov K.M."/>
            <person name="Suarez D.L."/>
            <person name="Swayne D.E."/>
        </authorList>
    </citation>
    <scope>NUCLEOTIDE SEQUENCE [LARGE SCALE GENOMIC DNA]</scope>
    <source>
        <strain evidence="1 2">CECT 8287</strain>
    </source>
</reference>
<organism evidence="1 2">
    <name type="scientific">Roseovarius litorisediminis</name>
    <dbReference type="NCBI Taxonomy" id="1312363"/>
    <lineage>
        <taxon>Bacteria</taxon>
        <taxon>Pseudomonadati</taxon>
        <taxon>Pseudomonadota</taxon>
        <taxon>Alphaproteobacteria</taxon>
        <taxon>Rhodobacterales</taxon>
        <taxon>Roseobacteraceae</taxon>
        <taxon>Roseovarius</taxon>
    </lineage>
</organism>
<evidence type="ECO:0000313" key="1">
    <source>
        <dbReference type="EMBL" id="SLN45902.1"/>
    </source>
</evidence>
<dbReference type="EMBL" id="FWFL01000005">
    <property type="protein sequence ID" value="SLN45902.1"/>
    <property type="molecule type" value="Genomic_DNA"/>
</dbReference>
<proteinExistence type="predicted"/>
<evidence type="ECO:0000313" key="2">
    <source>
        <dbReference type="Proteomes" id="UP000193827"/>
    </source>
</evidence>